<dbReference type="SUPFAM" id="SSF51445">
    <property type="entry name" value="(Trans)glycosidases"/>
    <property type="match status" value="1"/>
</dbReference>
<evidence type="ECO:0000256" key="1">
    <source>
        <dbReference type="ARBA" id="ARBA00000829"/>
    </source>
</evidence>
<dbReference type="InterPro" id="IPR054593">
    <property type="entry name" value="Beta-mannosidase-like_N2"/>
</dbReference>
<dbReference type="InterPro" id="IPR036156">
    <property type="entry name" value="Beta-gal/glucu_dom_sf"/>
</dbReference>
<dbReference type="PANTHER" id="PTHR43730">
    <property type="entry name" value="BETA-MANNOSIDASE"/>
    <property type="match status" value="1"/>
</dbReference>
<keyword evidence="6" id="KW-0964">Secreted</keyword>
<dbReference type="GO" id="GO:0006516">
    <property type="term" value="P:glycoprotein catabolic process"/>
    <property type="evidence" value="ECO:0007669"/>
    <property type="project" value="TreeGrafter"/>
</dbReference>
<comment type="subcellular location">
    <subcellularLocation>
        <location evidence="2">Secreted</location>
    </subcellularLocation>
</comment>
<dbReference type="GO" id="GO:0004567">
    <property type="term" value="F:beta-mannosidase activity"/>
    <property type="evidence" value="ECO:0007669"/>
    <property type="project" value="UniProtKB-EC"/>
</dbReference>
<comment type="similarity">
    <text evidence="10">Belongs to the glycosyl hydrolase 2 family. Beta-mannosidase B subfamily.</text>
</comment>
<dbReference type="InterPro" id="IPR041447">
    <property type="entry name" value="Mannosidase_ig"/>
</dbReference>
<feature type="domain" description="Glycoside hydrolase family 2 immunoglobulin-like beta-sandwich" evidence="13">
    <location>
        <begin position="182"/>
        <end position="327"/>
    </location>
</feature>
<dbReference type="Pfam" id="PF17786">
    <property type="entry name" value="Mannosidase_ig"/>
    <property type="match status" value="1"/>
</dbReference>
<dbReference type="Gene3D" id="2.60.120.260">
    <property type="entry name" value="Galactose-binding domain-like"/>
    <property type="match status" value="1"/>
</dbReference>
<protein>
    <recommendedName>
        <fullName evidence="11">Beta-mannosidase B</fullName>
        <ecNumber evidence="5">3.2.1.25</ecNumber>
    </recommendedName>
    <alternativeName>
        <fullName evidence="12">Mannanase B</fullName>
    </alternativeName>
</protein>
<dbReference type="GO" id="GO:0005576">
    <property type="term" value="C:extracellular region"/>
    <property type="evidence" value="ECO:0007669"/>
    <property type="project" value="UniProtKB-SubCell"/>
</dbReference>
<dbReference type="InterPro" id="IPR008979">
    <property type="entry name" value="Galactose-bd-like_sf"/>
</dbReference>
<evidence type="ECO:0000256" key="6">
    <source>
        <dbReference type="ARBA" id="ARBA00022525"/>
    </source>
</evidence>
<accession>A0A806K0E9</accession>
<reference evidence="17" key="1">
    <citation type="submission" date="2012-03" db="EMBL/GenBank/DDBJ databases">
        <title>Functional metagenomics reveals considerable lignocellulase gene clusters in the gut microbiome of a wood-feeding higher termite.</title>
        <authorList>
            <person name="Liu N."/>
        </authorList>
    </citation>
    <scope>NUCLEOTIDE SEQUENCE</scope>
</reference>
<dbReference type="Pfam" id="PF22666">
    <property type="entry name" value="Glyco_hydro_2_N2"/>
    <property type="match status" value="1"/>
</dbReference>
<dbReference type="InterPro" id="IPR017853">
    <property type="entry name" value="GH"/>
</dbReference>
<evidence type="ECO:0000256" key="10">
    <source>
        <dbReference type="ARBA" id="ARBA00038429"/>
    </source>
</evidence>
<comment type="catalytic activity">
    <reaction evidence="1">
        <text>Hydrolysis of terminal, non-reducing beta-D-mannose residues in beta-D-mannosides.</text>
        <dbReference type="EC" id="3.2.1.25"/>
    </reaction>
</comment>
<comment type="subunit">
    <text evidence="4">Homodimer.</text>
</comment>
<keyword evidence="9 17" id="KW-0326">Glycosidase</keyword>
<dbReference type="Gene3D" id="2.60.40.10">
    <property type="entry name" value="Immunoglobulins"/>
    <property type="match status" value="2"/>
</dbReference>
<dbReference type="InterPro" id="IPR013783">
    <property type="entry name" value="Ig-like_fold"/>
</dbReference>
<evidence type="ECO:0000256" key="11">
    <source>
        <dbReference type="ARBA" id="ARBA00041069"/>
    </source>
</evidence>
<keyword evidence="7 17" id="KW-0378">Hydrolase</keyword>
<evidence type="ECO:0000313" key="17">
    <source>
        <dbReference type="EMBL" id="AGS53126.1"/>
    </source>
</evidence>
<feature type="domain" description="Beta-mannosidase-like galactose-binding" evidence="16">
    <location>
        <begin position="11"/>
        <end position="171"/>
    </location>
</feature>
<organism evidence="17">
    <name type="scientific">uncultured bacterium contig00040</name>
    <dbReference type="NCBI Taxonomy" id="1181528"/>
    <lineage>
        <taxon>Bacteria</taxon>
        <taxon>environmental samples</taxon>
    </lineage>
</organism>
<dbReference type="SUPFAM" id="SSF49303">
    <property type="entry name" value="beta-Galactosidase/glucuronidase domain"/>
    <property type="match status" value="2"/>
</dbReference>
<dbReference type="PANTHER" id="PTHR43730:SF1">
    <property type="entry name" value="BETA-MANNOSIDASE"/>
    <property type="match status" value="1"/>
</dbReference>
<feature type="domain" description="Mannosidase Ig/CBM-like" evidence="15">
    <location>
        <begin position="698"/>
        <end position="780"/>
    </location>
</feature>
<evidence type="ECO:0000256" key="2">
    <source>
        <dbReference type="ARBA" id="ARBA00004613"/>
    </source>
</evidence>
<dbReference type="InterPro" id="IPR041625">
    <property type="entry name" value="Beta-mannosidase_Ig"/>
</dbReference>
<dbReference type="InterPro" id="IPR050887">
    <property type="entry name" value="Beta-mannosidase_GH2"/>
</dbReference>
<evidence type="ECO:0000256" key="7">
    <source>
        <dbReference type="ARBA" id="ARBA00022801"/>
    </source>
</evidence>
<evidence type="ECO:0000259" key="15">
    <source>
        <dbReference type="Pfam" id="PF17786"/>
    </source>
</evidence>
<dbReference type="Pfam" id="PF17753">
    <property type="entry name" value="Ig_mannosidase"/>
    <property type="match status" value="1"/>
</dbReference>
<feature type="domain" description="Beta-mannosidase Ig-fold" evidence="14">
    <location>
        <begin position="785"/>
        <end position="850"/>
    </location>
</feature>
<evidence type="ECO:0000256" key="9">
    <source>
        <dbReference type="ARBA" id="ARBA00023295"/>
    </source>
</evidence>
<dbReference type="EMBL" id="JQ844222">
    <property type="protein sequence ID" value="AGS53126.1"/>
    <property type="molecule type" value="Genomic_DNA"/>
</dbReference>
<evidence type="ECO:0000256" key="8">
    <source>
        <dbReference type="ARBA" id="ARBA00023180"/>
    </source>
</evidence>
<dbReference type="EC" id="3.2.1.25" evidence="5"/>
<dbReference type="SUPFAM" id="SSF49785">
    <property type="entry name" value="Galactose-binding domain-like"/>
    <property type="match status" value="1"/>
</dbReference>
<dbReference type="InterPro" id="IPR006102">
    <property type="entry name" value="Ig-like_GH2"/>
</dbReference>
<comment type="pathway">
    <text evidence="3">Glycan metabolism; N-glycan degradation.</text>
</comment>
<keyword evidence="8" id="KW-0325">Glycoprotein</keyword>
<sequence length="853" mass="96507">MWEIEALGGSPFAGERIPASVPGSVYGALLAAGKMPDPYWRDNELQALGLMDCDYVFYRSFDLDIPMSGKLLLRCEGLDTLCDLELNGRAIGHADNMHRTWEFDITDTVKEKDNALRLTFRSPTKYIKKRDAEVFVDGSIECMKGFPHLRKAHCMFGWDWGPRLPDAGIWRDISIVETSHGRFEDVYVTQEHKDGRVTLTFSITHSAGENAKVAFAIATPTYVATEHYDGNVRHLFTESDRHDWAGHLEDGCIHKLFHNADGGAADDLSGLPDPGLSSVNVTRSLTIENPKLWYPAGYGAQPLYTIAVDLTVDGHEVDYWERRVGLRQTTVRREADEWGESFAIEVNGIKVFAKGANYIPMDNIFSRMTYEKTRTLLEDSVLAGLNAIRVWGGGCYPENYFFDICDELGLIVWQDFMFACAVYELTPAFEESIRAEAADNVKRLRHHASLGLWCGNNELEEAFANGWYKISPEQRVYYTRMFEEILPEIVAKHDPQTFYWPASPSCGGGFDDPNDPNRGDVHFWQVWHASAPFSSYRDYFFRFASEFGFQSFPELKTIKAFTEPSDRNIFSRMMEMHQRNSGANGRIMTYLAATYLYPTDFEHLLYASQLNQADAIRYGVEHWRRNRGRCMGAIYWQLNDIWPVASWSSIDYFGRWKALHYSAKRFFAPILISVEETGEMTERPSCVTERAPIKKAARLNVANEALEPVSGVVKWALRDPSGGILKDGEASVDVPALTSLWLDAMDFSDCDELSHYISYEFLMGGKVVSAGTTLFCAPKHFNFIDPKLSVTRDGDALTVTAEAYARSVELYSDEDDFVLSDNFFDISAGSATVRILRGDPKDVKARSVYDVGR</sequence>
<dbReference type="FunFam" id="3.20.20.80:FF:000050">
    <property type="entry name" value="Beta-mannosidase B"/>
    <property type="match status" value="1"/>
</dbReference>
<dbReference type="AlphaFoldDB" id="A0A806K0E9"/>
<evidence type="ECO:0000256" key="5">
    <source>
        <dbReference type="ARBA" id="ARBA00012754"/>
    </source>
</evidence>
<evidence type="ECO:0000259" key="13">
    <source>
        <dbReference type="Pfam" id="PF00703"/>
    </source>
</evidence>
<evidence type="ECO:0000256" key="4">
    <source>
        <dbReference type="ARBA" id="ARBA00011738"/>
    </source>
</evidence>
<evidence type="ECO:0000259" key="16">
    <source>
        <dbReference type="Pfam" id="PF22666"/>
    </source>
</evidence>
<proteinExistence type="inferred from homology"/>
<evidence type="ECO:0000256" key="12">
    <source>
        <dbReference type="ARBA" id="ARBA00041614"/>
    </source>
</evidence>
<dbReference type="GO" id="GO:0005975">
    <property type="term" value="P:carbohydrate metabolic process"/>
    <property type="evidence" value="ECO:0007669"/>
    <property type="project" value="InterPro"/>
</dbReference>
<dbReference type="Pfam" id="PF00703">
    <property type="entry name" value="Glyco_hydro_2"/>
    <property type="match status" value="1"/>
</dbReference>
<evidence type="ECO:0000259" key="14">
    <source>
        <dbReference type="Pfam" id="PF17753"/>
    </source>
</evidence>
<dbReference type="Gene3D" id="3.20.20.80">
    <property type="entry name" value="Glycosidases"/>
    <property type="match status" value="1"/>
</dbReference>
<name>A0A806K0E9_9BACT</name>
<evidence type="ECO:0000256" key="3">
    <source>
        <dbReference type="ARBA" id="ARBA00004740"/>
    </source>
</evidence>